<comment type="similarity">
    <text evidence="7">Belongs to the radical SAM superfamily. Anaerobic sulfatase-maturating enzyme family.</text>
</comment>
<dbReference type="PANTHER" id="PTHR43273:SF3">
    <property type="entry name" value="ANAEROBIC SULFATASE-MATURATING ENZYME HOMOLOG ASLB-RELATED"/>
    <property type="match status" value="1"/>
</dbReference>
<dbReference type="InterPro" id="IPR058240">
    <property type="entry name" value="rSAM_sf"/>
</dbReference>
<sequence length="456" mass="49871">MFSFVMQAGDGQQHIVNYDPRTSALTWEDGTPLALDHLHTSYEPRAFAQAHRTSPTNPQGKVAQVRQVKIQLGMKCNFSCTYCNQASQPHESHGNPKDVPEFMARLEAALDIADGANTRFEFWGGEPFVYWKTLKPLAEAVRTRWPAATFNMISNGSLLDAEKVEWLDRLGFNVGVSHDGPAHAVNRGPDPFDDPQSAAGLKLLFDRLAPQGRMSFNCVLTANNMSLEAVRNFLAERLSVDPLAVPMETEEFVAAYDEGGSSLSLFSDGDKRAVTHTVFREVTQANAARVAAVNVKLRDFVQAIAQARPSSALGQKCGVDRPDSLSVDMKGNVLTCQNTAPETKHGLGSIDALEKVRFTTGWHWSERQGCSTCPVLHLCGGSCLFLEGEMFAQSCDNAFAYNLGLLAAALNALTKGMVLTEIRGERIRKPGVTSLPVIDLSYKTKPAKKVIRLAVQ</sequence>
<evidence type="ECO:0000256" key="5">
    <source>
        <dbReference type="ARBA" id="ARBA00023004"/>
    </source>
</evidence>
<evidence type="ECO:0000259" key="8">
    <source>
        <dbReference type="Pfam" id="PF04055"/>
    </source>
</evidence>
<dbReference type="SUPFAM" id="SSF102114">
    <property type="entry name" value="Radical SAM enzymes"/>
    <property type="match status" value="1"/>
</dbReference>
<dbReference type="GO" id="GO:0046872">
    <property type="term" value="F:metal ion binding"/>
    <property type="evidence" value="ECO:0007669"/>
    <property type="project" value="UniProtKB-KW"/>
</dbReference>
<name>A0A2N4TY11_RALPI</name>
<dbReference type="InterPro" id="IPR000385">
    <property type="entry name" value="MoaA_NifB_PqqE_Fe-S-bd_CS"/>
</dbReference>
<keyword evidence="4" id="KW-0479">Metal-binding</keyword>
<keyword evidence="6" id="KW-0411">Iron-sulfur</keyword>
<evidence type="ECO:0000313" key="10">
    <source>
        <dbReference type="Proteomes" id="UP000234456"/>
    </source>
</evidence>
<evidence type="ECO:0000256" key="6">
    <source>
        <dbReference type="ARBA" id="ARBA00023014"/>
    </source>
</evidence>
<evidence type="ECO:0000256" key="4">
    <source>
        <dbReference type="ARBA" id="ARBA00022723"/>
    </source>
</evidence>
<reference evidence="9 10" key="1">
    <citation type="submission" date="2017-12" db="EMBL/GenBank/DDBJ databases">
        <title>Draft genome sequence of Ralstonia pickettii 52.</title>
        <authorList>
            <person name="Zheng B."/>
        </authorList>
    </citation>
    <scope>NUCLEOTIDE SEQUENCE [LARGE SCALE GENOMIC DNA]</scope>
    <source>
        <strain evidence="9 10">52</strain>
    </source>
</reference>
<evidence type="ECO:0000313" key="9">
    <source>
        <dbReference type="EMBL" id="PLC44578.1"/>
    </source>
</evidence>
<evidence type="ECO:0000256" key="2">
    <source>
        <dbReference type="ARBA" id="ARBA00022485"/>
    </source>
</evidence>
<evidence type="ECO:0000256" key="3">
    <source>
        <dbReference type="ARBA" id="ARBA00022691"/>
    </source>
</evidence>
<dbReference type="SFLD" id="SFLDS00029">
    <property type="entry name" value="Radical_SAM"/>
    <property type="match status" value="1"/>
</dbReference>
<gene>
    <name evidence="9" type="ORF">C0Q88_07820</name>
</gene>
<dbReference type="CDD" id="cd01335">
    <property type="entry name" value="Radical_SAM"/>
    <property type="match status" value="1"/>
</dbReference>
<keyword evidence="2" id="KW-0004">4Fe-4S</keyword>
<protein>
    <submittedName>
        <fullName evidence="9">Fe-S oxidoreductase</fullName>
    </submittedName>
</protein>
<dbReference type="SFLD" id="SFLDG01067">
    <property type="entry name" value="SPASM/twitch_domain_containing"/>
    <property type="match status" value="1"/>
</dbReference>
<proteinExistence type="inferred from homology"/>
<dbReference type="PANTHER" id="PTHR43273">
    <property type="entry name" value="ANAEROBIC SULFATASE-MATURATING ENZYME HOMOLOG ASLB-RELATED"/>
    <property type="match status" value="1"/>
</dbReference>
<dbReference type="Proteomes" id="UP000234456">
    <property type="component" value="Unassembled WGS sequence"/>
</dbReference>
<accession>A0A2N4TY11</accession>
<keyword evidence="3" id="KW-0949">S-adenosyl-L-methionine</keyword>
<evidence type="ECO:0000256" key="1">
    <source>
        <dbReference type="ARBA" id="ARBA00001966"/>
    </source>
</evidence>
<evidence type="ECO:0000256" key="7">
    <source>
        <dbReference type="ARBA" id="ARBA00023601"/>
    </source>
</evidence>
<dbReference type="InterPro" id="IPR023885">
    <property type="entry name" value="4Fe4S-binding_SPASM_dom"/>
</dbReference>
<dbReference type="Pfam" id="PF04055">
    <property type="entry name" value="Radical_SAM"/>
    <property type="match status" value="1"/>
</dbReference>
<dbReference type="NCBIfam" id="TIGR04085">
    <property type="entry name" value="rSAM_more_4Fe4S"/>
    <property type="match status" value="1"/>
</dbReference>
<dbReference type="EMBL" id="PKQE01000001">
    <property type="protein sequence ID" value="PLC44578.1"/>
    <property type="molecule type" value="Genomic_DNA"/>
</dbReference>
<keyword evidence="5" id="KW-0408">Iron</keyword>
<dbReference type="AlphaFoldDB" id="A0A2N4TY11"/>
<comment type="cofactor">
    <cofactor evidence="1">
        <name>[4Fe-4S] cluster</name>
        <dbReference type="ChEBI" id="CHEBI:49883"/>
    </cofactor>
</comment>
<comment type="caution">
    <text evidence="9">The sequence shown here is derived from an EMBL/GenBank/DDBJ whole genome shotgun (WGS) entry which is preliminary data.</text>
</comment>
<dbReference type="GO" id="GO:0051539">
    <property type="term" value="F:4 iron, 4 sulfur cluster binding"/>
    <property type="evidence" value="ECO:0007669"/>
    <property type="project" value="UniProtKB-KW"/>
</dbReference>
<dbReference type="OrthoDB" id="9782387at2"/>
<dbReference type="InterPro" id="IPR013785">
    <property type="entry name" value="Aldolase_TIM"/>
</dbReference>
<dbReference type="InterPro" id="IPR023867">
    <property type="entry name" value="Sulphatase_maturase_rSAM"/>
</dbReference>
<feature type="domain" description="Radical SAM core" evidence="8">
    <location>
        <begin position="73"/>
        <end position="181"/>
    </location>
</feature>
<organism evidence="9 10">
    <name type="scientific">Ralstonia pickettii</name>
    <name type="common">Burkholderia pickettii</name>
    <dbReference type="NCBI Taxonomy" id="329"/>
    <lineage>
        <taxon>Bacteria</taxon>
        <taxon>Pseudomonadati</taxon>
        <taxon>Pseudomonadota</taxon>
        <taxon>Betaproteobacteria</taxon>
        <taxon>Burkholderiales</taxon>
        <taxon>Burkholderiaceae</taxon>
        <taxon>Ralstonia</taxon>
    </lineage>
</organism>
<dbReference type="InterPro" id="IPR007197">
    <property type="entry name" value="rSAM"/>
</dbReference>
<dbReference type="Gene3D" id="3.20.20.70">
    <property type="entry name" value="Aldolase class I"/>
    <property type="match status" value="1"/>
</dbReference>
<dbReference type="PROSITE" id="PS01305">
    <property type="entry name" value="MOAA_NIFB_PQQE"/>
    <property type="match status" value="1"/>
</dbReference>
<dbReference type="GO" id="GO:0016491">
    <property type="term" value="F:oxidoreductase activity"/>
    <property type="evidence" value="ECO:0007669"/>
    <property type="project" value="InterPro"/>
</dbReference>